<dbReference type="EMBL" id="JBEPMO010000015">
    <property type="protein sequence ID" value="MET3732624.1"/>
    <property type="molecule type" value="Genomic_DNA"/>
</dbReference>
<organism evidence="1 2">
    <name type="scientific">Moheibacter stercoris</name>
    <dbReference type="NCBI Taxonomy" id="1628251"/>
    <lineage>
        <taxon>Bacteria</taxon>
        <taxon>Pseudomonadati</taxon>
        <taxon>Bacteroidota</taxon>
        <taxon>Flavobacteriia</taxon>
        <taxon>Flavobacteriales</taxon>
        <taxon>Weeksellaceae</taxon>
        <taxon>Moheibacter</taxon>
    </lineage>
</organism>
<protein>
    <submittedName>
        <fullName evidence="1">Uncharacterized protein</fullName>
    </submittedName>
</protein>
<proteinExistence type="predicted"/>
<evidence type="ECO:0000313" key="1">
    <source>
        <dbReference type="EMBL" id="MET3732624.1"/>
    </source>
</evidence>
<sequence length="150" mass="18308">MDSNFYMANRQKLLFMVEEIHKRGFQKLRVIPSLSPSGMYWRCNFVEKVKRYEFCSSNWIYDHEKGNSSEELKYTTQELADLFIQENKEFIEHCKGEDEEYKNWYSQMLRQLKKDELPYAFADWEMPKGTWRTSEGNEIKTLPNEEEYYF</sequence>
<keyword evidence="2" id="KW-1185">Reference proteome</keyword>
<name>A0ABV2LWW3_9FLAO</name>
<gene>
    <name evidence="1" type="ORF">ABID46_002214</name>
</gene>
<comment type="caution">
    <text evidence="1">The sequence shown here is derived from an EMBL/GenBank/DDBJ whole genome shotgun (WGS) entry which is preliminary data.</text>
</comment>
<reference evidence="1 2" key="1">
    <citation type="submission" date="2024-06" db="EMBL/GenBank/DDBJ databases">
        <title>Genomic Encyclopedia of Type Strains, Phase IV (KMG-IV): sequencing the most valuable type-strain genomes for metagenomic binning, comparative biology and taxonomic classification.</title>
        <authorList>
            <person name="Goeker M."/>
        </authorList>
    </citation>
    <scope>NUCLEOTIDE SEQUENCE [LARGE SCALE GENOMIC DNA]</scope>
    <source>
        <strain evidence="1 2">DSM 29388</strain>
    </source>
</reference>
<accession>A0ABV2LWW3</accession>
<dbReference type="RefSeq" id="WP_354510023.1">
    <property type="nucleotide sequence ID" value="NZ_JBEPMO010000015.1"/>
</dbReference>
<dbReference type="Proteomes" id="UP001549146">
    <property type="component" value="Unassembled WGS sequence"/>
</dbReference>
<evidence type="ECO:0000313" key="2">
    <source>
        <dbReference type="Proteomes" id="UP001549146"/>
    </source>
</evidence>